<accession>A0A7W6ASG4</accession>
<evidence type="ECO:0000313" key="1">
    <source>
        <dbReference type="EMBL" id="MBB3905147.1"/>
    </source>
</evidence>
<comment type="caution">
    <text evidence="1">The sequence shown here is derived from an EMBL/GenBank/DDBJ whole genome shotgun (WGS) entry which is preliminary data.</text>
</comment>
<sequence>MSFHQRPRRKPMQKICFHGAADEALLIALGKLVFDTAGLDVMLSAAFSLLQGNGGSELGDFHGRMIGNKAKDIEVLAREKGDETAVTLAQRAIAIIESRNRLIHGIEGFEADNFEKRVLVRQKGKVPEFVVPRTAKDVETLLDELGELCGLILQWSRDNGGRFIEPA</sequence>
<organism evidence="1 2">
    <name type="scientific">Methylobacterium brachythecii</name>
    <dbReference type="NCBI Taxonomy" id="1176177"/>
    <lineage>
        <taxon>Bacteria</taxon>
        <taxon>Pseudomonadati</taxon>
        <taxon>Pseudomonadota</taxon>
        <taxon>Alphaproteobacteria</taxon>
        <taxon>Hyphomicrobiales</taxon>
        <taxon>Methylobacteriaceae</taxon>
        <taxon>Methylobacterium</taxon>
    </lineage>
</organism>
<dbReference type="AlphaFoldDB" id="A0A7W6ASG4"/>
<dbReference type="Proteomes" id="UP000517759">
    <property type="component" value="Unassembled WGS sequence"/>
</dbReference>
<proteinExistence type="predicted"/>
<dbReference type="RefSeq" id="WP_183511401.1">
    <property type="nucleotide sequence ID" value="NZ_BSPG01000011.1"/>
</dbReference>
<name>A0A7W6ASG4_9HYPH</name>
<dbReference type="EMBL" id="JACIDN010000010">
    <property type="protein sequence ID" value="MBB3905147.1"/>
    <property type="molecule type" value="Genomic_DNA"/>
</dbReference>
<gene>
    <name evidence="1" type="ORF">GGR33_004675</name>
</gene>
<reference evidence="1 2" key="1">
    <citation type="submission" date="2020-08" db="EMBL/GenBank/DDBJ databases">
        <title>Genomic Encyclopedia of Type Strains, Phase IV (KMG-IV): sequencing the most valuable type-strain genomes for metagenomic binning, comparative biology and taxonomic classification.</title>
        <authorList>
            <person name="Goeker M."/>
        </authorList>
    </citation>
    <scope>NUCLEOTIDE SEQUENCE [LARGE SCALE GENOMIC DNA]</scope>
    <source>
        <strain evidence="1 2">DSM 24105</strain>
    </source>
</reference>
<evidence type="ECO:0000313" key="2">
    <source>
        <dbReference type="Proteomes" id="UP000517759"/>
    </source>
</evidence>
<protein>
    <submittedName>
        <fullName evidence="1">Uncharacterized protein</fullName>
    </submittedName>
</protein>